<dbReference type="Proteomes" id="UP001209878">
    <property type="component" value="Unassembled WGS sequence"/>
</dbReference>
<protein>
    <recommendedName>
        <fullName evidence="4">SAM domain-containing protein</fullName>
    </recommendedName>
</protein>
<evidence type="ECO:0000313" key="3">
    <source>
        <dbReference type="Proteomes" id="UP001209878"/>
    </source>
</evidence>
<dbReference type="InterPro" id="IPR013761">
    <property type="entry name" value="SAM/pointed_sf"/>
</dbReference>
<dbReference type="AlphaFoldDB" id="A0AAD9KT10"/>
<sequence length="443" mass="48938">MKVILVYAIDKQRRLVATERNNLRVSIPLSHTAKVHVFIDDGKVKQSRSVSSLERHLKKKQSFHFMFVKDQNLPAHLRAGSDANLNIGALNVSSLGDERFVVGHAIREGDIYGMDPMSIPTYVTVKLAVATGMAQGNKKTFQKLLSELVRSAKRRAKDASLNQEIIIFPGNDADHDQTYVDPLRVIRLSLPDNTSRGLLDRRGSSLSATSGPHPGPPLPPRQLSSASDQGDVFSPPHSPAYRSQMENIPEMARFPTSDLPAFKDEPGRDENYVPMSGVYMELVGGQSTRGDTPDNDSLYRDSDYNSRLHGSAISRLHNPHHGSVTSSVSSNSTGTGTGSISPCLKQVFKTLDDVPLNFSKLTPLEVNDCLRLLKMSQYLPRFMSRCVDGEMVVSLDESILVNEFGFDKFDAIKMMKFAKLGYRPKNCPCAVEQGYAPEEGETV</sequence>
<dbReference type="Gene3D" id="1.10.150.50">
    <property type="entry name" value="Transcription Factor, Ets-1"/>
    <property type="match status" value="1"/>
</dbReference>
<accession>A0AAD9KT10</accession>
<dbReference type="EMBL" id="JAODUO010000666">
    <property type="protein sequence ID" value="KAK2176355.1"/>
    <property type="molecule type" value="Genomic_DNA"/>
</dbReference>
<evidence type="ECO:0008006" key="4">
    <source>
        <dbReference type="Google" id="ProtNLM"/>
    </source>
</evidence>
<reference evidence="2" key="1">
    <citation type="journal article" date="2023" name="Mol. Biol. Evol.">
        <title>Third-Generation Sequencing Reveals the Adaptive Role of the Epigenome in Three Deep-Sea Polychaetes.</title>
        <authorList>
            <person name="Perez M."/>
            <person name="Aroh O."/>
            <person name="Sun Y."/>
            <person name="Lan Y."/>
            <person name="Juniper S.K."/>
            <person name="Young C.R."/>
            <person name="Angers B."/>
            <person name="Qian P.Y."/>
        </authorList>
    </citation>
    <scope>NUCLEOTIDE SEQUENCE</scope>
    <source>
        <strain evidence="2">R07B-5</strain>
    </source>
</reference>
<proteinExistence type="predicted"/>
<feature type="compositionally biased region" description="Low complexity" evidence="1">
    <location>
        <begin position="322"/>
        <end position="336"/>
    </location>
</feature>
<dbReference type="SUPFAM" id="SSF47769">
    <property type="entry name" value="SAM/Pointed domain"/>
    <property type="match status" value="1"/>
</dbReference>
<feature type="region of interest" description="Disordered" evidence="1">
    <location>
        <begin position="313"/>
        <end position="336"/>
    </location>
</feature>
<name>A0AAD9KT10_RIDPI</name>
<dbReference type="PANTHER" id="PTHR14454">
    <property type="entry name" value="GRB2-ASSOCIATED AND REGULATOR OF MAPK PROTEIN FAMILY MEMBER"/>
    <property type="match status" value="1"/>
</dbReference>
<evidence type="ECO:0000313" key="2">
    <source>
        <dbReference type="EMBL" id="KAK2176355.1"/>
    </source>
</evidence>
<comment type="caution">
    <text evidence="2">The sequence shown here is derived from an EMBL/GenBank/DDBJ whole genome shotgun (WGS) entry which is preliminary data.</text>
</comment>
<gene>
    <name evidence="2" type="ORF">NP493_667g01047</name>
</gene>
<dbReference type="PANTHER" id="PTHR14454:SF11">
    <property type="entry name" value="SERRANO, ISOFORM F"/>
    <property type="match status" value="1"/>
</dbReference>
<organism evidence="2 3">
    <name type="scientific">Ridgeia piscesae</name>
    <name type="common">Tubeworm</name>
    <dbReference type="NCBI Taxonomy" id="27915"/>
    <lineage>
        <taxon>Eukaryota</taxon>
        <taxon>Metazoa</taxon>
        <taxon>Spiralia</taxon>
        <taxon>Lophotrochozoa</taxon>
        <taxon>Annelida</taxon>
        <taxon>Polychaeta</taxon>
        <taxon>Sedentaria</taxon>
        <taxon>Canalipalpata</taxon>
        <taxon>Sabellida</taxon>
        <taxon>Siboglinidae</taxon>
        <taxon>Ridgeia</taxon>
    </lineage>
</organism>
<keyword evidence="3" id="KW-1185">Reference proteome</keyword>
<dbReference type="InterPro" id="IPR052281">
    <property type="entry name" value="GAREM"/>
</dbReference>
<feature type="region of interest" description="Disordered" evidence="1">
    <location>
        <begin position="194"/>
        <end position="242"/>
    </location>
</feature>
<evidence type="ECO:0000256" key="1">
    <source>
        <dbReference type="SAM" id="MobiDB-lite"/>
    </source>
</evidence>